<dbReference type="Proteomes" id="UP001144323">
    <property type="component" value="Unassembled WGS sequence"/>
</dbReference>
<name>A0A9W6GZA7_9HYPH</name>
<dbReference type="Gene3D" id="3.40.30.10">
    <property type="entry name" value="Glutaredoxin"/>
    <property type="match status" value="1"/>
</dbReference>
<sequence>MQTRRQALQLISVFPLMSKSAHAENAQEFPIQADDGAPVQNFRIPSELDPAILPGIVWNGRESADVILYEFFDYNCAFCRKAAHEIEAIRVKDSDLRLGLINNAILSIGSIQAAKVQQAILKLRGPQVAYDFHVRMFATHGQSNGASAIGIARDMGLDVRKVEETADSSVVTDVLSRQTQLAANLGMSMTPSFVIAGIGILGWPGVKALQSIIANSSKCDHPVCGDKN</sequence>
<dbReference type="InterPro" id="IPR036249">
    <property type="entry name" value="Thioredoxin-like_sf"/>
</dbReference>
<dbReference type="InterPro" id="IPR001853">
    <property type="entry name" value="DSBA-like_thioredoxin_dom"/>
</dbReference>
<dbReference type="AlphaFoldDB" id="A0A9W6GZA7"/>
<gene>
    <name evidence="2" type="ORF">LMG27198_47210</name>
</gene>
<dbReference type="EMBL" id="BSEC01000005">
    <property type="protein sequence ID" value="GLI95729.1"/>
    <property type="molecule type" value="Genomic_DNA"/>
</dbReference>
<dbReference type="Pfam" id="PF01323">
    <property type="entry name" value="DSBA"/>
    <property type="match status" value="1"/>
</dbReference>
<accession>A0A9W6GZA7</accession>
<dbReference type="SUPFAM" id="SSF52833">
    <property type="entry name" value="Thioredoxin-like"/>
    <property type="match status" value="1"/>
</dbReference>
<reference evidence="2" key="1">
    <citation type="journal article" date="2023" name="Int. J. Syst. Evol. Microbiol.">
        <title>Methylocystis iwaonis sp. nov., a type II methane-oxidizing bacterium from surface soil of a rice paddy field in Japan, and emended description of the genus Methylocystis (ex Whittenbury et al. 1970) Bowman et al. 1993.</title>
        <authorList>
            <person name="Kaise H."/>
            <person name="Sawadogo J.B."/>
            <person name="Alam M.S."/>
            <person name="Ueno C."/>
            <person name="Dianou D."/>
            <person name="Shinjo R."/>
            <person name="Asakawa S."/>
        </authorList>
    </citation>
    <scope>NUCLEOTIDE SEQUENCE</scope>
    <source>
        <strain evidence="2">LMG27198</strain>
    </source>
</reference>
<proteinExistence type="predicted"/>
<evidence type="ECO:0000259" key="1">
    <source>
        <dbReference type="Pfam" id="PF01323"/>
    </source>
</evidence>
<comment type="caution">
    <text evidence="2">The sequence shown here is derived from an EMBL/GenBank/DDBJ whole genome shotgun (WGS) entry which is preliminary data.</text>
</comment>
<evidence type="ECO:0000313" key="2">
    <source>
        <dbReference type="EMBL" id="GLI95729.1"/>
    </source>
</evidence>
<protein>
    <recommendedName>
        <fullName evidence="1">DSBA-like thioredoxin domain-containing protein</fullName>
    </recommendedName>
</protein>
<organism evidence="2 3">
    <name type="scientific">Methylocystis echinoides</name>
    <dbReference type="NCBI Taxonomy" id="29468"/>
    <lineage>
        <taxon>Bacteria</taxon>
        <taxon>Pseudomonadati</taxon>
        <taxon>Pseudomonadota</taxon>
        <taxon>Alphaproteobacteria</taxon>
        <taxon>Hyphomicrobiales</taxon>
        <taxon>Methylocystaceae</taxon>
        <taxon>Methylocystis</taxon>
    </lineage>
</organism>
<feature type="domain" description="DSBA-like thioredoxin" evidence="1">
    <location>
        <begin position="69"/>
        <end position="211"/>
    </location>
</feature>
<evidence type="ECO:0000313" key="3">
    <source>
        <dbReference type="Proteomes" id="UP001144323"/>
    </source>
</evidence>
<dbReference type="GO" id="GO:0016491">
    <property type="term" value="F:oxidoreductase activity"/>
    <property type="evidence" value="ECO:0007669"/>
    <property type="project" value="InterPro"/>
</dbReference>
<keyword evidence="3" id="KW-1185">Reference proteome</keyword>